<dbReference type="InterPro" id="IPR026870">
    <property type="entry name" value="Zinc_ribbon_dom"/>
</dbReference>
<dbReference type="Pfam" id="PF13240">
    <property type="entry name" value="Zn_Ribbon_1"/>
    <property type="match status" value="1"/>
</dbReference>
<keyword evidence="2" id="KW-0472">Membrane</keyword>
<dbReference type="RefSeq" id="WP_091699783.1">
    <property type="nucleotide sequence ID" value="NZ_FOAK01000012.1"/>
</dbReference>
<evidence type="ECO:0000256" key="2">
    <source>
        <dbReference type="SAM" id="Phobius"/>
    </source>
</evidence>
<keyword evidence="2" id="KW-1133">Transmembrane helix</keyword>
<evidence type="ECO:0000256" key="1">
    <source>
        <dbReference type="SAM" id="MobiDB-lite"/>
    </source>
</evidence>
<dbReference type="OrthoDB" id="78312at2157"/>
<protein>
    <submittedName>
        <fullName evidence="4">Zinc-ribbon domain-containing protein</fullName>
    </submittedName>
</protein>
<gene>
    <name evidence="4" type="ORF">SAMN05216439_0201</name>
</gene>
<evidence type="ECO:0000313" key="4">
    <source>
        <dbReference type="EMBL" id="SEL22465.1"/>
    </source>
</evidence>
<reference evidence="4 5" key="1">
    <citation type="submission" date="2016-10" db="EMBL/GenBank/DDBJ databases">
        <authorList>
            <person name="de Groot N.N."/>
        </authorList>
    </citation>
    <scope>NUCLEOTIDE SEQUENCE [LARGE SCALE GENOMIC DNA]</scope>
    <source>
        <strain evidence="4 5">DSM 11978</strain>
    </source>
</reference>
<evidence type="ECO:0000259" key="3">
    <source>
        <dbReference type="Pfam" id="PF13240"/>
    </source>
</evidence>
<feature type="transmembrane region" description="Helical" evidence="2">
    <location>
        <begin position="50"/>
        <end position="71"/>
    </location>
</feature>
<feature type="region of interest" description="Disordered" evidence="1">
    <location>
        <begin position="79"/>
        <end position="107"/>
    </location>
</feature>
<dbReference type="STRING" id="190974.SAMN05216439_0201"/>
<dbReference type="EMBL" id="FOAK01000012">
    <property type="protein sequence ID" value="SEL22465.1"/>
    <property type="molecule type" value="Genomic_DNA"/>
</dbReference>
<evidence type="ECO:0000313" key="5">
    <source>
        <dbReference type="Proteomes" id="UP000199506"/>
    </source>
</evidence>
<organism evidence="4 5">
    <name type="scientific">Methanobrevibacter gottschalkii</name>
    <dbReference type="NCBI Taxonomy" id="190974"/>
    <lineage>
        <taxon>Archaea</taxon>
        <taxon>Methanobacteriati</taxon>
        <taxon>Methanobacteriota</taxon>
        <taxon>Methanomada group</taxon>
        <taxon>Methanobacteria</taxon>
        <taxon>Methanobacteriales</taxon>
        <taxon>Methanobacteriaceae</taxon>
        <taxon>Methanobrevibacter</taxon>
    </lineage>
</organism>
<dbReference type="Proteomes" id="UP000199506">
    <property type="component" value="Unassembled WGS sequence"/>
</dbReference>
<feature type="compositionally biased region" description="Low complexity" evidence="1">
    <location>
        <begin position="87"/>
        <end position="107"/>
    </location>
</feature>
<sequence>MYCPNCNSENNDSAKFCKKCGTPLKKEVSHKKIINSINDEKSSKDDTTKYIIIALIIIAIALAGAFAYIGFGNHNDDGQTQVQNNASSSPNPVQSTQSSQPQQSSSAQSAAMDILGGSFSTGSSLSAKTYASIYVGSQHSGEKVIIQIKYSRDGSSLNNGNMVPKTVDSSGYINVKSADSFKYYPDFAEINLFDTNKNLLDTQSVSLSPDSSTQTF</sequence>
<feature type="domain" description="Zinc-ribbon" evidence="3">
    <location>
        <begin position="2"/>
        <end position="24"/>
    </location>
</feature>
<keyword evidence="2" id="KW-0812">Transmembrane</keyword>
<name>A0A1H7NHH3_9EURY</name>
<dbReference type="AlphaFoldDB" id="A0A1H7NHH3"/>
<proteinExistence type="predicted"/>
<accession>A0A1H7NHH3</accession>